<name>A0ABP4RGF1_9ACTN</name>
<keyword evidence="4 6" id="KW-0472">Membrane</keyword>
<feature type="transmembrane region" description="Helical" evidence="6">
    <location>
        <begin position="242"/>
        <end position="264"/>
    </location>
</feature>
<evidence type="ECO:0000313" key="8">
    <source>
        <dbReference type="EMBL" id="GAA1646307.1"/>
    </source>
</evidence>
<dbReference type="Pfam" id="PF01061">
    <property type="entry name" value="ABC2_membrane"/>
    <property type="match status" value="1"/>
</dbReference>
<evidence type="ECO:0000256" key="3">
    <source>
        <dbReference type="ARBA" id="ARBA00022989"/>
    </source>
</evidence>
<keyword evidence="2 6" id="KW-0812">Transmembrane</keyword>
<organism evidence="8 9">
    <name type="scientific">Nonomuraea maheshkhaliensis</name>
    <dbReference type="NCBI Taxonomy" id="419590"/>
    <lineage>
        <taxon>Bacteria</taxon>
        <taxon>Bacillati</taxon>
        <taxon>Actinomycetota</taxon>
        <taxon>Actinomycetes</taxon>
        <taxon>Streptosporangiales</taxon>
        <taxon>Streptosporangiaceae</taxon>
        <taxon>Nonomuraea</taxon>
    </lineage>
</organism>
<dbReference type="Proteomes" id="UP001500064">
    <property type="component" value="Unassembled WGS sequence"/>
</dbReference>
<dbReference type="PANTHER" id="PTHR43229">
    <property type="entry name" value="NODULATION PROTEIN J"/>
    <property type="match status" value="1"/>
</dbReference>
<comment type="subcellular location">
    <subcellularLocation>
        <location evidence="1">Membrane</location>
        <topology evidence="1">Multi-pass membrane protein</topology>
    </subcellularLocation>
</comment>
<evidence type="ECO:0000256" key="2">
    <source>
        <dbReference type="ARBA" id="ARBA00022692"/>
    </source>
</evidence>
<keyword evidence="9" id="KW-1185">Reference proteome</keyword>
<reference evidence="9" key="1">
    <citation type="journal article" date="2019" name="Int. J. Syst. Evol. Microbiol.">
        <title>The Global Catalogue of Microorganisms (GCM) 10K type strain sequencing project: providing services to taxonomists for standard genome sequencing and annotation.</title>
        <authorList>
            <consortium name="The Broad Institute Genomics Platform"/>
            <consortium name="The Broad Institute Genome Sequencing Center for Infectious Disease"/>
            <person name="Wu L."/>
            <person name="Ma J."/>
        </authorList>
    </citation>
    <scope>NUCLEOTIDE SEQUENCE [LARGE SCALE GENOMIC DNA]</scope>
    <source>
        <strain evidence="9">JCM 13929</strain>
    </source>
</reference>
<comment type="caution">
    <text evidence="8">The sequence shown here is derived from an EMBL/GenBank/DDBJ whole genome shotgun (WGS) entry which is preliminary data.</text>
</comment>
<proteinExistence type="predicted"/>
<feature type="region of interest" description="Disordered" evidence="5">
    <location>
        <begin position="1"/>
        <end position="24"/>
    </location>
</feature>
<evidence type="ECO:0000259" key="7">
    <source>
        <dbReference type="Pfam" id="PF01061"/>
    </source>
</evidence>
<sequence>MPDEAPPNRPASGARPVSGVHASSRRAAVKSRLRASSRRVAVLAGHNVLLRRRDPAHFVSYLVMPMVLMLIFKGMLGEATQAVTGLLVMFSVLSMADVATATLAERTWRTWDRLRATRANVPEIMIGKALPVFGVLVVQQVVLLAYGVLVVGLRPAGPLWPLVLAVATWCFALLCVGTAVAGVVRSQGELSTLCNIAALSVSALGGALVPYAMMPAWAQAVAPLSPGYWATTMLQAAVRGDVAGTAGPAAVLAGLGVAAGAFACRRFGRGWGRSATL</sequence>
<accession>A0ABP4RGF1</accession>
<evidence type="ECO:0000313" key="9">
    <source>
        <dbReference type="Proteomes" id="UP001500064"/>
    </source>
</evidence>
<dbReference type="InterPro" id="IPR013525">
    <property type="entry name" value="ABC2_TM"/>
</dbReference>
<evidence type="ECO:0000256" key="5">
    <source>
        <dbReference type="SAM" id="MobiDB-lite"/>
    </source>
</evidence>
<evidence type="ECO:0000256" key="4">
    <source>
        <dbReference type="ARBA" id="ARBA00023136"/>
    </source>
</evidence>
<dbReference type="InterPro" id="IPR051784">
    <property type="entry name" value="Nod_factor_ABC_transporter"/>
</dbReference>
<feature type="domain" description="ABC-2 type transporter transmembrane" evidence="7">
    <location>
        <begin position="42"/>
        <end position="236"/>
    </location>
</feature>
<keyword evidence="3 6" id="KW-1133">Transmembrane helix</keyword>
<feature type="transmembrane region" description="Helical" evidence="6">
    <location>
        <begin position="196"/>
        <end position="222"/>
    </location>
</feature>
<protein>
    <recommendedName>
        <fullName evidence="7">ABC-2 type transporter transmembrane domain-containing protein</fullName>
    </recommendedName>
</protein>
<dbReference type="PANTHER" id="PTHR43229:SF2">
    <property type="entry name" value="NODULATION PROTEIN J"/>
    <property type="match status" value="1"/>
</dbReference>
<evidence type="ECO:0000256" key="6">
    <source>
        <dbReference type="SAM" id="Phobius"/>
    </source>
</evidence>
<feature type="transmembrane region" description="Helical" evidence="6">
    <location>
        <begin position="82"/>
        <end position="104"/>
    </location>
</feature>
<dbReference type="EMBL" id="BAAAMU010000036">
    <property type="protein sequence ID" value="GAA1646307.1"/>
    <property type="molecule type" value="Genomic_DNA"/>
</dbReference>
<gene>
    <name evidence="8" type="ORF">GCM10009733_049340</name>
</gene>
<evidence type="ECO:0000256" key="1">
    <source>
        <dbReference type="ARBA" id="ARBA00004141"/>
    </source>
</evidence>
<feature type="transmembrane region" description="Helical" evidence="6">
    <location>
        <begin position="58"/>
        <end position="76"/>
    </location>
</feature>
<feature type="transmembrane region" description="Helical" evidence="6">
    <location>
        <begin position="125"/>
        <end position="153"/>
    </location>
</feature>
<feature type="transmembrane region" description="Helical" evidence="6">
    <location>
        <begin position="159"/>
        <end position="184"/>
    </location>
</feature>